<dbReference type="AlphaFoldDB" id="A0A0F9LST8"/>
<evidence type="ECO:0000313" key="1">
    <source>
        <dbReference type="EMBL" id="KKM96428.1"/>
    </source>
</evidence>
<sequence length="155" mass="18725">MIKLNFRYSEVLKVVFPLKTDFFPVCVIYRAKERKKFYDNKFNNALRLIYDFPQEFEGKLIIGKYSMVINEIKDVEIDLKIHYDFIHQAFEFQTKSFISQSILGDWIINPKKVLNYMDEDDDLNNLIEEYIQDIETDRIIKEKLEESLEKSEFLK</sequence>
<name>A0A0F9LST8_9ZZZZ</name>
<feature type="non-terminal residue" evidence="1">
    <location>
        <position position="155"/>
    </location>
</feature>
<gene>
    <name evidence="1" type="ORF">LCGC14_1178230</name>
</gene>
<protein>
    <submittedName>
        <fullName evidence="1">Uncharacterized protein</fullName>
    </submittedName>
</protein>
<proteinExistence type="predicted"/>
<reference evidence="1" key="1">
    <citation type="journal article" date="2015" name="Nature">
        <title>Complex archaea that bridge the gap between prokaryotes and eukaryotes.</title>
        <authorList>
            <person name="Spang A."/>
            <person name="Saw J.H."/>
            <person name="Jorgensen S.L."/>
            <person name="Zaremba-Niedzwiedzka K."/>
            <person name="Martijn J."/>
            <person name="Lind A.E."/>
            <person name="van Eijk R."/>
            <person name="Schleper C."/>
            <person name="Guy L."/>
            <person name="Ettema T.J."/>
        </authorList>
    </citation>
    <scope>NUCLEOTIDE SEQUENCE</scope>
</reference>
<dbReference type="EMBL" id="LAZR01005883">
    <property type="protein sequence ID" value="KKM96428.1"/>
    <property type="molecule type" value="Genomic_DNA"/>
</dbReference>
<organism evidence="1">
    <name type="scientific">marine sediment metagenome</name>
    <dbReference type="NCBI Taxonomy" id="412755"/>
    <lineage>
        <taxon>unclassified sequences</taxon>
        <taxon>metagenomes</taxon>
        <taxon>ecological metagenomes</taxon>
    </lineage>
</organism>
<accession>A0A0F9LST8</accession>
<comment type="caution">
    <text evidence="1">The sequence shown here is derived from an EMBL/GenBank/DDBJ whole genome shotgun (WGS) entry which is preliminary data.</text>
</comment>